<keyword evidence="2" id="KW-0732">Signal</keyword>
<dbReference type="Gene3D" id="1.20.1600.10">
    <property type="entry name" value="Outer membrane efflux proteins (OEP)"/>
    <property type="match status" value="1"/>
</dbReference>
<protein>
    <submittedName>
        <fullName evidence="3">TolC family protein</fullName>
    </submittedName>
</protein>
<dbReference type="EMBL" id="RDOJ01000005">
    <property type="protein sequence ID" value="RLZ11385.1"/>
    <property type="molecule type" value="Genomic_DNA"/>
</dbReference>
<dbReference type="InterPro" id="IPR010131">
    <property type="entry name" value="MdtP/NodT-like"/>
</dbReference>
<dbReference type="PANTHER" id="PTHR30203">
    <property type="entry name" value="OUTER MEMBRANE CATION EFFLUX PROTEIN"/>
    <property type="match status" value="1"/>
</dbReference>
<evidence type="ECO:0000313" key="4">
    <source>
        <dbReference type="Proteomes" id="UP000275348"/>
    </source>
</evidence>
<keyword evidence="1" id="KW-0175">Coiled coil</keyword>
<keyword evidence="4" id="KW-1185">Reference proteome</keyword>
<evidence type="ECO:0000256" key="1">
    <source>
        <dbReference type="SAM" id="Coils"/>
    </source>
</evidence>
<dbReference type="AlphaFoldDB" id="A0A3L9MEY1"/>
<evidence type="ECO:0000256" key="2">
    <source>
        <dbReference type="SAM" id="SignalP"/>
    </source>
</evidence>
<dbReference type="PANTHER" id="PTHR30203:SF23">
    <property type="entry name" value="OUTER MEMBRANE EFFLUX PROTEIN"/>
    <property type="match status" value="1"/>
</dbReference>
<comment type="caution">
    <text evidence="3">The sequence shown here is derived from an EMBL/GenBank/DDBJ whole genome shotgun (WGS) entry which is preliminary data.</text>
</comment>
<feature type="coiled-coil region" evidence="1">
    <location>
        <begin position="128"/>
        <end position="165"/>
    </location>
</feature>
<reference evidence="3 4" key="1">
    <citation type="submission" date="2018-10" db="EMBL/GenBank/DDBJ databases">
        <authorList>
            <person name="Chen X."/>
        </authorList>
    </citation>
    <scope>NUCLEOTIDE SEQUENCE [LARGE SCALE GENOMIC DNA]</scope>
    <source>
        <strain evidence="3 4">YIM 102668</strain>
    </source>
</reference>
<feature type="chain" id="PRO_5018335313" evidence="2">
    <location>
        <begin position="20"/>
        <end position="417"/>
    </location>
</feature>
<dbReference type="OrthoDB" id="9791261at2"/>
<gene>
    <name evidence="3" type="ORF">EAH69_04885</name>
</gene>
<accession>A0A3L9MEY1</accession>
<dbReference type="RefSeq" id="WP_121934067.1">
    <property type="nucleotide sequence ID" value="NZ_RDOJ01000005.1"/>
</dbReference>
<dbReference type="SUPFAM" id="SSF56954">
    <property type="entry name" value="Outer membrane efflux proteins (OEP)"/>
    <property type="match status" value="1"/>
</dbReference>
<evidence type="ECO:0000313" key="3">
    <source>
        <dbReference type="EMBL" id="RLZ11385.1"/>
    </source>
</evidence>
<name>A0A3L9MEY1_9FLAO</name>
<dbReference type="Proteomes" id="UP000275348">
    <property type="component" value="Unassembled WGS sequence"/>
</dbReference>
<sequence>MKNLLFSATFICAVSSMQAQTVSLADLEQQFIQNNTQLLAVKFNIDKAQSEIIQEKLWPNPTFSISEVNLWKTYNVETQPYLFGKYGQNQQIAVELEQLIETAGKRKKRVALKQLEQQSATFDYEETLRELRKDLRLAFHQLIRIQQEEKQLKEILALYTQMSEQYQRQAQLKNIATADFYRVQTELIALQKEQIELENERFEALNILRILTHNPALEIEHISFPQNAIQLSKTLPFNFIEIAQQQNIGLKRQENEQAKAQQVLALEKAQKTPDMRFQVNYDRGGNIMNDFVGVGVSFDLPIFNRNKGNIKAAEIGMLQQQSNKQTVENNLTQSIQQLQNQLIRIEQMLENWPYAQRENQKQMLENYKKHLQNKQVTLLEFIDFTQAYREANQAYLELQQTYQNTFEELQYIVGQDF</sequence>
<proteinExistence type="predicted"/>
<feature type="signal peptide" evidence="2">
    <location>
        <begin position="1"/>
        <end position="19"/>
    </location>
</feature>
<organism evidence="3 4">
    <name type="scientific">Faecalibacter macacae</name>
    <dbReference type="NCBI Taxonomy" id="1859289"/>
    <lineage>
        <taxon>Bacteria</taxon>
        <taxon>Pseudomonadati</taxon>
        <taxon>Bacteroidota</taxon>
        <taxon>Flavobacteriia</taxon>
        <taxon>Flavobacteriales</taxon>
        <taxon>Weeksellaceae</taxon>
        <taxon>Faecalibacter</taxon>
    </lineage>
</organism>
<dbReference type="GO" id="GO:0015562">
    <property type="term" value="F:efflux transmembrane transporter activity"/>
    <property type="evidence" value="ECO:0007669"/>
    <property type="project" value="InterPro"/>
</dbReference>
<feature type="coiled-coil region" evidence="1">
    <location>
        <begin position="328"/>
        <end position="408"/>
    </location>
</feature>